<dbReference type="PRINTS" id="PR00069">
    <property type="entry name" value="ALDKETRDTASE"/>
</dbReference>
<evidence type="ECO:0000313" key="9">
    <source>
        <dbReference type="EMBL" id="SNB79123.1"/>
    </source>
</evidence>
<evidence type="ECO:0000256" key="2">
    <source>
        <dbReference type="ARBA" id="ARBA00022857"/>
    </source>
</evidence>
<dbReference type="FunFam" id="3.20.20.100:FF:000002">
    <property type="entry name" value="2,5-diketo-D-gluconic acid reductase A"/>
    <property type="match status" value="1"/>
</dbReference>
<keyword evidence="3" id="KW-0560">Oxidoreductase</keyword>
<feature type="active site" description="Proton donor" evidence="5">
    <location>
        <position position="51"/>
    </location>
</feature>
<dbReference type="GO" id="GO:0016616">
    <property type="term" value="F:oxidoreductase activity, acting on the CH-OH group of donors, NAD or NADP as acceptor"/>
    <property type="evidence" value="ECO:0007669"/>
    <property type="project" value="UniProtKB-ARBA"/>
</dbReference>
<dbReference type="Pfam" id="PF00248">
    <property type="entry name" value="Aldo_ket_red"/>
    <property type="match status" value="1"/>
</dbReference>
<name>A0A212S222_9PROT</name>
<keyword evidence="2" id="KW-0521">NADP</keyword>
<comment type="catalytic activity">
    <reaction evidence="4">
        <text>hydroxyacetone + NADP(+) = methylglyoxal + NADPH + H(+)</text>
        <dbReference type="Rhea" id="RHEA:27986"/>
        <dbReference type="ChEBI" id="CHEBI:15378"/>
        <dbReference type="ChEBI" id="CHEBI:17158"/>
        <dbReference type="ChEBI" id="CHEBI:27957"/>
        <dbReference type="ChEBI" id="CHEBI:57783"/>
        <dbReference type="ChEBI" id="CHEBI:58349"/>
    </reaction>
</comment>
<dbReference type="InterPro" id="IPR036812">
    <property type="entry name" value="NAD(P)_OxRdtase_dom_sf"/>
</dbReference>
<dbReference type="SUPFAM" id="SSF51430">
    <property type="entry name" value="NAD(P)-linked oxidoreductase"/>
    <property type="match status" value="1"/>
</dbReference>
<dbReference type="RefSeq" id="WP_088562987.1">
    <property type="nucleotide sequence ID" value="NZ_FYEH01000020.1"/>
</dbReference>
<evidence type="ECO:0000256" key="1">
    <source>
        <dbReference type="ARBA" id="ARBA00007905"/>
    </source>
</evidence>
<dbReference type="InterPro" id="IPR020471">
    <property type="entry name" value="AKR"/>
</dbReference>
<feature type="site" description="Lowers pKa of active site Tyr" evidence="7">
    <location>
        <position position="76"/>
    </location>
</feature>
<dbReference type="EMBL" id="FYEH01000020">
    <property type="protein sequence ID" value="SNB79123.1"/>
    <property type="molecule type" value="Genomic_DNA"/>
</dbReference>
<dbReference type="OrthoDB" id="9768793at2"/>
<dbReference type="Gene3D" id="3.20.20.100">
    <property type="entry name" value="NADP-dependent oxidoreductase domain"/>
    <property type="match status" value="1"/>
</dbReference>
<sequence length="276" mass="30214">MATQPHHKLNDGSTIPSLGFGVWQVPDDGAAAAVGKALAVGYRHVDTAAIYGNERGVGEALANAGLARDAFYLTTKVWNEAQGYDKTRRAFDESLSRLKLDHVDLYLIHWPSPHRGLYVETWKALVELKKEGRAKAIGVSNFQPDHLNRILDATGTKPVLNQIELHPRFQQKKLRAVHAELGIATEAWSPLGQGKILEDPVLVELARKHGCKPAQLILAWHLAVGNIVIPKSVTPERIVENFAVFDIKLGEDDLAAIAKLDDPAGRIGPDPDKASF</sequence>
<comment type="similarity">
    <text evidence="1">Belongs to the aldo/keto reductase family.</text>
</comment>
<dbReference type="PANTHER" id="PTHR43827">
    <property type="entry name" value="2,5-DIKETO-D-GLUCONIC ACID REDUCTASE"/>
    <property type="match status" value="1"/>
</dbReference>
<evidence type="ECO:0000256" key="6">
    <source>
        <dbReference type="PIRSR" id="PIRSR000097-2"/>
    </source>
</evidence>
<feature type="domain" description="NADP-dependent oxidoreductase" evidence="8">
    <location>
        <begin position="18"/>
        <end position="261"/>
    </location>
</feature>
<gene>
    <name evidence="9" type="ORF">SAMN07250955_12027</name>
</gene>
<protein>
    <submittedName>
        <fullName evidence="9">2,5-diketo-D-gluconate reductase A</fullName>
    </submittedName>
</protein>
<evidence type="ECO:0000256" key="3">
    <source>
        <dbReference type="ARBA" id="ARBA00023002"/>
    </source>
</evidence>
<reference evidence="9 10" key="1">
    <citation type="submission" date="2017-06" db="EMBL/GenBank/DDBJ databases">
        <authorList>
            <person name="Kim H.J."/>
            <person name="Triplett B.A."/>
        </authorList>
    </citation>
    <scope>NUCLEOTIDE SEQUENCE [LARGE SCALE GENOMIC DNA]</scope>
    <source>
        <strain evidence="9 10">B29T1</strain>
    </source>
</reference>
<dbReference type="PROSITE" id="PS00063">
    <property type="entry name" value="ALDOKETO_REDUCTASE_3"/>
    <property type="match status" value="1"/>
</dbReference>
<feature type="binding site" evidence="6">
    <location>
        <position position="109"/>
    </location>
    <ligand>
        <name>substrate</name>
    </ligand>
</feature>
<dbReference type="Proteomes" id="UP000197065">
    <property type="component" value="Unassembled WGS sequence"/>
</dbReference>
<accession>A0A212S222</accession>
<dbReference type="InterPro" id="IPR023210">
    <property type="entry name" value="NADP_OxRdtase_dom"/>
</dbReference>
<evidence type="ECO:0000256" key="4">
    <source>
        <dbReference type="ARBA" id="ARBA00049445"/>
    </source>
</evidence>
<organism evidence="9 10">
    <name type="scientific">Arboricoccus pini</name>
    <dbReference type="NCBI Taxonomy" id="1963835"/>
    <lineage>
        <taxon>Bacteria</taxon>
        <taxon>Pseudomonadati</taxon>
        <taxon>Pseudomonadota</taxon>
        <taxon>Alphaproteobacteria</taxon>
        <taxon>Geminicoccales</taxon>
        <taxon>Geminicoccaceae</taxon>
        <taxon>Arboricoccus</taxon>
    </lineage>
</organism>
<proteinExistence type="inferred from homology"/>
<keyword evidence="10" id="KW-1185">Reference proteome</keyword>
<dbReference type="PROSITE" id="PS00062">
    <property type="entry name" value="ALDOKETO_REDUCTASE_2"/>
    <property type="match status" value="1"/>
</dbReference>
<dbReference type="PIRSF" id="PIRSF000097">
    <property type="entry name" value="AKR"/>
    <property type="match status" value="1"/>
</dbReference>
<evidence type="ECO:0000256" key="7">
    <source>
        <dbReference type="PIRSR" id="PIRSR000097-3"/>
    </source>
</evidence>
<dbReference type="InterPro" id="IPR018170">
    <property type="entry name" value="Aldo/ket_reductase_CS"/>
</dbReference>
<dbReference type="PROSITE" id="PS00798">
    <property type="entry name" value="ALDOKETO_REDUCTASE_1"/>
    <property type="match status" value="1"/>
</dbReference>
<evidence type="ECO:0000256" key="5">
    <source>
        <dbReference type="PIRSR" id="PIRSR000097-1"/>
    </source>
</evidence>
<dbReference type="AlphaFoldDB" id="A0A212S222"/>
<dbReference type="PANTHER" id="PTHR43827:SF3">
    <property type="entry name" value="NADP-DEPENDENT OXIDOREDUCTASE DOMAIN-CONTAINING PROTEIN"/>
    <property type="match status" value="1"/>
</dbReference>
<evidence type="ECO:0000259" key="8">
    <source>
        <dbReference type="Pfam" id="PF00248"/>
    </source>
</evidence>
<evidence type="ECO:0000313" key="10">
    <source>
        <dbReference type="Proteomes" id="UP000197065"/>
    </source>
</evidence>